<reference evidence="4" key="1">
    <citation type="submission" date="2016-12" db="EMBL/GenBank/DDBJ databases">
        <authorList>
            <person name="Brunel B."/>
        </authorList>
    </citation>
    <scope>NUCLEOTIDE SEQUENCE [LARGE SCALE GENOMIC DNA]</scope>
</reference>
<dbReference type="GO" id="GO:0043190">
    <property type="term" value="C:ATP-binding cassette (ABC) transporter complex"/>
    <property type="evidence" value="ECO:0007669"/>
    <property type="project" value="InterPro"/>
</dbReference>
<evidence type="ECO:0000256" key="1">
    <source>
        <dbReference type="SAM" id="SignalP"/>
    </source>
</evidence>
<feature type="chain" id="PRO_5015194609" evidence="1">
    <location>
        <begin position="23"/>
        <end position="321"/>
    </location>
</feature>
<keyword evidence="4" id="KW-1185">Reference proteome</keyword>
<feature type="domain" description="ABC-type glycine betaine transport system substrate-binding" evidence="2">
    <location>
        <begin position="25"/>
        <end position="306"/>
    </location>
</feature>
<dbReference type="Gene3D" id="3.40.190.10">
    <property type="entry name" value="Periplasmic binding protein-like II"/>
    <property type="match status" value="1"/>
</dbReference>
<name>A0A2P9AG56_9HYPH</name>
<dbReference type="AlphaFoldDB" id="A0A2P9AG56"/>
<dbReference type="GO" id="GO:0022857">
    <property type="term" value="F:transmembrane transporter activity"/>
    <property type="evidence" value="ECO:0007669"/>
    <property type="project" value="InterPro"/>
</dbReference>
<keyword evidence="1" id="KW-0732">Signal</keyword>
<evidence type="ECO:0000313" key="4">
    <source>
        <dbReference type="Proteomes" id="UP000245698"/>
    </source>
</evidence>
<sequence length="321" mass="35191">MKIKLSILALAVAMGLAAPAAAQEQIKIASSNWPSLQAMSSVLKEITEKYFGASAEVVNSTLPIIMASMDKGEIDILPEIWSPNHDSLINTYVKEKQTVKLGSMTFKSISGMCTTRHTQEKFGVKSIYDLSRPEIADVFKSAAGGKPKLWVGPAGWSSSKTELIRARDYGYADLFELTTVEESLAIVDLEQAIRAGTPWIGICYTPHPTFSRKEVVMLDEPPHDPAKWKVVQPDQNPNWLAMSSSTTAWAPISVNIAYAKELEAKDPKLVALLNNITLDPAEIAQWIDAVGTKKIDPDTFAKDWVSKNDAKILGWMAGKAQ</sequence>
<dbReference type="InterPro" id="IPR007210">
    <property type="entry name" value="ABC_Gly_betaine_transp_sub-bd"/>
</dbReference>
<dbReference type="Gene3D" id="3.10.105.10">
    <property type="entry name" value="Dipeptide-binding Protein, Domain 3"/>
    <property type="match status" value="1"/>
</dbReference>
<dbReference type="RefSeq" id="WP_123147647.1">
    <property type="nucleotide sequence ID" value="NZ_FUIG01000019.1"/>
</dbReference>
<feature type="signal peptide" evidence="1">
    <location>
        <begin position="1"/>
        <end position="22"/>
    </location>
</feature>
<dbReference type="Pfam" id="PF04069">
    <property type="entry name" value="OpuAC"/>
    <property type="match status" value="1"/>
</dbReference>
<gene>
    <name evidence="3" type="ORF">BQ8482_130017</name>
</gene>
<dbReference type="Gene3D" id="3.40.190.100">
    <property type="entry name" value="Glycine betaine-binding periplasmic protein, domain 2"/>
    <property type="match status" value="1"/>
</dbReference>
<dbReference type="EMBL" id="FUIG01000019">
    <property type="protein sequence ID" value="SJM30118.1"/>
    <property type="molecule type" value="Genomic_DNA"/>
</dbReference>
<accession>A0A2P9AG56</accession>
<organism evidence="3 4">
    <name type="scientific">Mesorhizobium delmotii</name>
    <dbReference type="NCBI Taxonomy" id="1631247"/>
    <lineage>
        <taxon>Bacteria</taxon>
        <taxon>Pseudomonadati</taxon>
        <taxon>Pseudomonadota</taxon>
        <taxon>Alphaproteobacteria</taxon>
        <taxon>Hyphomicrobiales</taxon>
        <taxon>Phyllobacteriaceae</taxon>
        <taxon>Mesorhizobium</taxon>
    </lineage>
</organism>
<protein>
    <submittedName>
        <fullName evidence="3">Glycine betaine/proline ABC transporter, periplasmic substrate-binding protein</fullName>
    </submittedName>
</protein>
<dbReference type="SUPFAM" id="SSF53850">
    <property type="entry name" value="Periplasmic binding protein-like II"/>
    <property type="match status" value="1"/>
</dbReference>
<dbReference type="Proteomes" id="UP000245698">
    <property type="component" value="Unassembled WGS sequence"/>
</dbReference>
<evidence type="ECO:0000313" key="3">
    <source>
        <dbReference type="EMBL" id="SJM30118.1"/>
    </source>
</evidence>
<evidence type="ECO:0000259" key="2">
    <source>
        <dbReference type="Pfam" id="PF04069"/>
    </source>
</evidence>
<proteinExistence type="predicted"/>